<dbReference type="InterPro" id="IPR043128">
    <property type="entry name" value="Rev_trsase/Diguanyl_cyclase"/>
</dbReference>
<dbReference type="STRING" id="1391653.AKJ08_2376"/>
<feature type="domain" description="GGDEF" evidence="4">
    <location>
        <begin position="240"/>
        <end position="373"/>
    </location>
</feature>
<dbReference type="InterPro" id="IPR029787">
    <property type="entry name" value="Nucleotide_cyclase"/>
</dbReference>
<feature type="transmembrane region" description="Helical" evidence="3">
    <location>
        <begin position="89"/>
        <end position="106"/>
    </location>
</feature>
<dbReference type="Proteomes" id="UP000055590">
    <property type="component" value="Chromosome"/>
</dbReference>
<dbReference type="PROSITE" id="PS50887">
    <property type="entry name" value="GGDEF"/>
    <property type="match status" value="1"/>
</dbReference>
<dbReference type="AlphaFoldDB" id="A0A0K1PFU7"/>
<feature type="transmembrane region" description="Helical" evidence="3">
    <location>
        <begin position="61"/>
        <end position="77"/>
    </location>
</feature>
<dbReference type="CDD" id="cd01949">
    <property type="entry name" value="GGDEF"/>
    <property type="match status" value="1"/>
</dbReference>
<dbReference type="PANTHER" id="PTHR45138:SF9">
    <property type="entry name" value="DIGUANYLATE CYCLASE DGCM-RELATED"/>
    <property type="match status" value="1"/>
</dbReference>
<proteinExistence type="predicted"/>
<accession>A0A0K1PFU7</accession>
<dbReference type="SUPFAM" id="SSF55073">
    <property type="entry name" value="Nucleotide cyclase"/>
    <property type="match status" value="1"/>
</dbReference>
<dbReference type="Pfam" id="PF00990">
    <property type="entry name" value="GGDEF"/>
    <property type="match status" value="1"/>
</dbReference>
<evidence type="ECO:0000256" key="1">
    <source>
        <dbReference type="ARBA" id="ARBA00012528"/>
    </source>
</evidence>
<keyword evidence="3" id="KW-0812">Transmembrane</keyword>
<dbReference type="FunFam" id="3.30.70.270:FF:000001">
    <property type="entry name" value="Diguanylate cyclase domain protein"/>
    <property type="match status" value="1"/>
</dbReference>
<dbReference type="GO" id="GO:1902201">
    <property type="term" value="P:negative regulation of bacterial-type flagellum-dependent cell motility"/>
    <property type="evidence" value="ECO:0007669"/>
    <property type="project" value="TreeGrafter"/>
</dbReference>
<keyword evidence="3" id="KW-0472">Membrane</keyword>
<dbReference type="PATRIC" id="fig|1391653.3.peg.2478"/>
<dbReference type="NCBIfam" id="TIGR00254">
    <property type="entry name" value="GGDEF"/>
    <property type="match status" value="1"/>
</dbReference>
<dbReference type="RefSeq" id="WP_050726221.1">
    <property type="nucleotide sequence ID" value="NZ_CP012332.1"/>
</dbReference>
<dbReference type="Gene3D" id="3.30.70.270">
    <property type="match status" value="1"/>
</dbReference>
<reference evidence="5 6" key="1">
    <citation type="submission" date="2015-08" db="EMBL/GenBank/DDBJ databases">
        <authorList>
            <person name="Babu N.S."/>
            <person name="Beckwith C.J."/>
            <person name="Beseler K.G."/>
            <person name="Brison A."/>
            <person name="Carone J.V."/>
            <person name="Caskin T.P."/>
            <person name="Diamond M."/>
            <person name="Durham M.E."/>
            <person name="Foxe J.M."/>
            <person name="Go M."/>
            <person name="Henderson B.A."/>
            <person name="Jones I.B."/>
            <person name="McGettigan J.A."/>
            <person name="Micheletti S.J."/>
            <person name="Nasrallah M.E."/>
            <person name="Ortiz D."/>
            <person name="Piller C.R."/>
            <person name="Privatt S.R."/>
            <person name="Schneider S.L."/>
            <person name="Sharp S."/>
            <person name="Smith T.C."/>
            <person name="Stanton J.D."/>
            <person name="Ullery H.E."/>
            <person name="Wilson R.J."/>
            <person name="Serrano M.G."/>
            <person name="Buck G."/>
            <person name="Lee V."/>
            <person name="Wang Y."/>
            <person name="Carvalho R."/>
            <person name="Voegtly L."/>
            <person name="Shi R."/>
            <person name="Duckworth R."/>
            <person name="Johnson A."/>
            <person name="Loviza R."/>
            <person name="Walstead R."/>
            <person name="Shah Z."/>
            <person name="Kiflezghi M."/>
            <person name="Wade K."/>
            <person name="Ball S.L."/>
            <person name="Bradley K.W."/>
            <person name="Asai D.J."/>
            <person name="Bowman C.A."/>
            <person name="Russell D.A."/>
            <person name="Pope W.H."/>
            <person name="Jacobs-Sera D."/>
            <person name="Hendrix R.W."/>
            <person name="Hatfull G.F."/>
        </authorList>
    </citation>
    <scope>NUCLEOTIDE SEQUENCE [LARGE SCALE GENOMIC DNA]</scope>
    <source>
        <strain evidence="5 6">DSM 27710</strain>
    </source>
</reference>
<dbReference type="GO" id="GO:0043709">
    <property type="term" value="P:cell adhesion involved in single-species biofilm formation"/>
    <property type="evidence" value="ECO:0007669"/>
    <property type="project" value="TreeGrafter"/>
</dbReference>
<evidence type="ECO:0000313" key="6">
    <source>
        <dbReference type="Proteomes" id="UP000055590"/>
    </source>
</evidence>
<evidence type="ECO:0000256" key="3">
    <source>
        <dbReference type="SAM" id="Phobius"/>
    </source>
</evidence>
<feature type="transmembrane region" description="Helical" evidence="3">
    <location>
        <begin position="6"/>
        <end position="26"/>
    </location>
</feature>
<dbReference type="InterPro" id="IPR050469">
    <property type="entry name" value="Diguanylate_Cyclase"/>
</dbReference>
<evidence type="ECO:0000313" key="5">
    <source>
        <dbReference type="EMBL" id="AKU91989.1"/>
    </source>
</evidence>
<dbReference type="GO" id="GO:0052621">
    <property type="term" value="F:diguanylate cyclase activity"/>
    <property type="evidence" value="ECO:0007669"/>
    <property type="project" value="UniProtKB-EC"/>
</dbReference>
<comment type="catalytic activity">
    <reaction evidence="2">
        <text>2 GTP = 3',3'-c-di-GMP + 2 diphosphate</text>
        <dbReference type="Rhea" id="RHEA:24898"/>
        <dbReference type="ChEBI" id="CHEBI:33019"/>
        <dbReference type="ChEBI" id="CHEBI:37565"/>
        <dbReference type="ChEBI" id="CHEBI:58805"/>
        <dbReference type="EC" id="2.7.7.65"/>
    </reaction>
</comment>
<name>A0A0K1PFU7_9BACT</name>
<dbReference type="SMART" id="SM00267">
    <property type="entry name" value="GGDEF"/>
    <property type="match status" value="1"/>
</dbReference>
<dbReference type="InterPro" id="IPR000160">
    <property type="entry name" value="GGDEF_dom"/>
</dbReference>
<feature type="transmembrane region" description="Helical" evidence="3">
    <location>
        <begin position="183"/>
        <end position="203"/>
    </location>
</feature>
<gene>
    <name evidence="5" type="ORF">AKJ08_2376</name>
</gene>
<evidence type="ECO:0000259" key="4">
    <source>
        <dbReference type="PROSITE" id="PS50887"/>
    </source>
</evidence>
<sequence>MTLDADTLYLLALIVGLELSLVLVLIGRLLRGQPGLRHWALGMASAAVGGLAVGVPGEISTLVGSGLGYLGFGLSWVGARDYFARPRPLWPMWAGLVVVELAAAVLQVPESAVRAVCVAGACWSGAIAWTFLRNPPGRVGIGSRVAGSLFALLGVLLLVKALLPPAGEAGPPVWQQTAEPLGAIFFGIAWVFVVVGLASHRILTRLRDAARSDGLTGLLNRRALREDGGGVIELCRRKGRPCAVLLADLDRFKGLNDTHGHAAGDAALRQFASIAAASASPGDVVARWGGEEFCFVLPGASRERALRMAEKLRGAIARSPIPLGDRSLPLTVSVGVAWAKGPDLVDLKQLLERADEALYRAKEDGRDRVREAA</sequence>
<feature type="transmembrane region" description="Helical" evidence="3">
    <location>
        <begin position="144"/>
        <end position="163"/>
    </location>
</feature>
<dbReference type="KEGG" id="vin:AKJ08_2376"/>
<dbReference type="PANTHER" id="PTHR45138">
    <property type="entry name" value="REGULATORY COMPONENTS OF SENSORY TRANSDUCTION SYSTEM"/>
    <property type="match status" value="1"/>
</dbReference>
<organism evidence="5 6">
    <name type="scientific">Vulgatibacter incomptus</name>
    <dbReference type="NCBI Taxonomy" id="1391653"/>
    <lineage>
        <taxon>Bacteria</taxon>
        <taxon>Pseudomonadati</taxon>
        <taxon>Myxococcota</taxon>
        <taxon>Myxococcia</taxon>
        <taxon>Myxococcales</taxon>
        <taxon>Cystobacterineae</taxon>
        <taxon>Vulgatibacteraceae</taxon>
        <taxon>Vulgatibacter</taxon>
    </lineage>
</organism>
<dbReference type="OrthoDB" id="7366409at2"/>
<keyword evidence="3" id="KW-1133">Transmembrane helix</keyword>
<dbReference type="EMBL" id="CP012332">
    <property type="protein sequence ID" value="AKU91989.1"/>
    <property type="molecule type" value="Genomic_DNA"/>
</dbReference>
<keyword evidence="6" id="KW-1185">Reference proteome</keyword>
<dbReference type="GO" id="GO:0005886">
    <property type="term" value="C:plasma membrane"/>
    <property type="evidence" value="ECO:0007669"/>
    <property type="project" value="TreeGrafter"/>
</dbReference>
<feature type="transmembrane region" description="Helical" evidence="3">
    <location>
        <begin position="112"/>
        <end position="132"/>
    </location>
</feature>
<protein>
    <recommendedName>
        <fullName evidence="1">diguanylate cyclase</fullName>
        <ecNumber evidence="1">2.7.7.65</ecNumber>
    </recommendedName>
</protein>
<evidence type="ECO:0000256" key="2">
    <source>
        <dbReference type="ARBA" id="ARBA00034247"/>
    </source>
</evidence>
<dbReference type="EC" id="2.7.7.65" evidence="1"/>